<evidence type="ECO:0000313" key="5">
    <source>
        <dbReference type="EMBL" id="GLB52737.1"/>
    </source>
</evidence>
<dbReference type="Proteomes" id="UP001143545">
    <property type="component" value="Unassembled WGS sequence"/>
</dbReference>
<keyword evidence="1" id="KW-0677">Repeat</keyword>
<keyword evidence="6" id="KW-1185">Reference proteome</keyword>
<reference evidence="5" key="1">
    <citation type="submission" date="2022-07" db="EMBL/GenBank/DDBJ databases">
        <title>Taxonomy of Novel Oxalotrophic and Methylotrophic Bacteria.</title>
        <authorList>
            <person name="Sahin N."/>
            <person name="Tani A."/>
        </authorList>
    </citation>
    <scope>NUCLEOTIDE SEQUENCE</scope>
    <source>
        <strain evidence="5">AM327</strain>
    </source>
</reference>
<protein>
    <recommendedName>
        <fullName evidence="7">Tetratricopeptide repeat protein</fullName>
    </recommendedName>
</protein>
<feature type="transmembrane region" description="Helical" evidence="4">
    <location>
        <begin position="338"/>
        <end position="356"/>
    </location>
</feature>
<dbReference type="SMART" id="SM00028">
    <property type="entry name" value="TPR"/>
    <property type="match status" value="5"/>
</dbReference>
<sequence length="418" mass="47908">MLENSQISKVDILLRQGRYAEAEKIANEMLSDNPDNPYLLKVLAEIKALQKDFDSALLLINDAIGKVPHEDDFFYLRARVLFALSKYDLAEFNIKEAISFDPSEADYFAFWANIKLYRKGYQEALDLANKALELDAENIMALNARSTALLKLNDKEGSFETIEGALHNDPDNYYTHANYGWGLLEKGDHKKAMIHFQESLQRNPNYGYAQQGMLEAIKAKNLVYRLFLKYAFFMSNKVGKYQWGILLGMYVIFRVLENLADKNEALEPFIMPIVYLYIVFAISTWIINPISNLFLRFNKYGKFLLEERERKNSSLVAISAFVSIVGFLGYLITRDYAGVFIGLYGLTMMIPLSRVFNKLSNKLLIPLYTIAMALVGLYICVNLLLDKGVSQMVFIIYGLMFLGFQFMYNAIAIKQDNV</sequence>
<dbReference type="PANTHER" id="PTHR44943">
    <property type="entry name" value="CELLULOSE SYNTHASE OPERON PROTEIN C"/>
    <property type="match status" value="1"/>
</dbReference>
<dbReference type="InterPro" id="IPR051685">
    <property type="entry name" value="Ycf3/AcsC/BcsC/TPR_MFPF"/>
</dbReference>
<dbReference type="RefSeq" id="WP_281754214.1">
    <property type="nucleotide sequence ID" value="NZ_BRVP01000010.1"/>
</dbReference>
<evidence type="ECO:0000313" key="6">
    <source>
        <dbReference type="Proteomes" id="UP001143545"/>
    </source>
</evidence>
<name>A0A9W6B7K0_9FLAO</name>
<dbReference type="PROSITE" id="PS50005">
    <property type="entry name" value="TPR"/>
    <property type="match status" value="1"/>
</dbReference>
<feature type="transmembrane region" description="Helical" evidence="4">
    <location>
        <begin position="315"/>
        <end position="332"/>
    </location>
</feature>
<dbReference type="SUPFAM" id="SSF48452">
    <property type="entry name" value="TPR-like"/>
    <property type="match status" value="2"/>
</dbReference>
<evidence type="ECO:0000256" key="2">
    <source>
        <dbReference type="ARBA" id="ARBA00022803"/>
    </source>
</evidence>
<dbReference type="AlphaFoldDB" id="A0A9W6B7K0"/>
<dbReference type="Gene3D" id="1.25.40.10">
    <property type="entry name" value="Tetratricopeptide repeat domain"/>
    <property type="match status" value="2"/>
</dbReference>
<evidence type="ECO:0000256" key="1">
    <source>
        <dbReference type="ARBA" id="ARBA00022737"/>
    </source>
</evidence>
<dbReference type="PANTHER" id="PTHR44943:SF8">
    <property type="entry name" value="TPR REPEAT-CONTAINING PROTEIN MJ0263"/>
    <property type="match status" value="1"/>
</dbReference>
<dbReference type="Pfam" id="PF12895">
    <property type="entry name" value="ANAPC3"/>
    <property type="match status" value="1"/>
</dbReference>
<comment type="caution">
    <text evidence="5">The sequence shown here is derived from an EMBL/GenBank/DDBJ whole genome shotgun (WGS) entry which is preliminary data.</text>
</comment>
<feature type="repeat" description="TPR" evidence="3">
    <location>
        <begin position="173"/>
        <end position="206"/>
    </location>
</feature>
<dbReference type="InterPro" id="IPR019734">
    <property type="entry name" value="TPR_rpt"/>
</dbReference>
<evidence type="ECO:0008006" key="7">
    <source>
        <dbReference type="Google" id="ProtNLM"/>
    </source>
</evidence>
<keyword evidence="4" id="KW-0812">Transmembrane</keyword>
<dbReference type="InterPro" id="IPR011990">
    <property type="entry name" value="TPR-like_helical_dom_sf"/>
</dbReference>
<feature type="transmembrane region" description="Helical" evidence="4">
    <location>
        <begin position="363"/>
        <end position="385"/>
    </location>
</feature>
<organism evidence="5 6">
    <name type="scientific">Neptunitalea chrysea</name>
    <dbReference type="NCBI Taxonomy" id="1647581"/>
    <lineage>
        <taxon>Bacteria</taxon>
        <taxon>Pseudomonadati</taxon>
        <taxon>Bacteroidota</taxon>
        <taxon>Flavobacteriia</taxon>
        <taxon>Flavobacteriales</taxon>
        <taxon>Flavobacteriaceae</taxon>
        <taxon>Neptunitalea</taxon>
    </lineage>
</organism>
<keyword evidence="4" id="KW-0472">Membrane</keyword>
<evidence type="ECO:0000256" key="3">
    <source>
        <dbReference type="PROSITE-ProRule" id="PRU00339"/>
    </source>
</evidence>
<dbReference type="EMBL" id="BRVP01000010">
    <property type="protein sequence ID" value="GLB52737.1"/>
    <property type="molecule type" value="Genomic_DNA"/>
</dbReference>
<proteinExistence type="predicted"/>
<keyword evidence="2 3" id="KW-0802">TPR repeat</keyword>
<feature type="transmembrane region" description="Helical" evidence="4">
    <location>
        <begin position="391"/>
        <end position="411"/>
    </location>
</feature>
<keyword evidence="4" id="KW-1133">Transmembrane helix</keyword>
<feature type="transmembrane region" description="Helical" evidence="4">
    <location>
        <begin position="276"/>
        <end position="295"/>
    </location>
</feature>
<accession>A0A9W6B7K0</accession>
<gene>
    <name evidence="5" type="ORF">NBRC110019_17770</name>
</gene>
<evidence type="ECO:0000256" key="4">
    <source>
        <dbReference type="SAM" id="Phobius"/>
    </source>
</evidence>